<keyword evidence="5" id="KW-1185">Reference proteome</keyword>
<dbReference type="GeneTree" id="ENSGT00940000154755"/>
<dbReference type="PANTHER" id="PTHR46186:SF12">
    <property type="entry name" value="CYSTATIN C (AMYLOID ANGIOPATHY AND CEREBRAL HEMORRHAGE)-RELATED"/>
    <property type="match status" value="1"/>
</dbReference>
<organism evidence="4">
    <name type="scientific">Stegastes partitus</name>
    <name type="common">bicolor damselfish</name>
    <dbReference type="NCBI Taxonomy" id="144197"/>
    <lineage>
        <taxon>Eukaryota</taxon>
        <taxon>Metazoa</taxon>
        <taxon>Chordata</taxon>
        <taxon>Craniata</taxon>
        <taxon>Vertebrata</taxon>
        <taxon>Euteleostomi</taxon>
        <taxon>Actinopterygii</taxon>
        <taxon>Neopterygii</taxon>
        <taxon>Teleostei</taxon>
        <taxon>Neoteleostei</taxon>
        <taxon>Acanthomorphata</taxon>
        <taxon>Ovalentaria</taxon>
        <taxon>Pomacentridae</taxon>
        <taxon>Stegastes</taxon>
    </lineage>
</organism>
<sequence length="135" mass="14975">MRVYRNVMLKLVVFTVLAGVFAVGLGGLVGGPSDVDVNDAGVQNALNFAVVQHNRGTNDLYLSQVAQVVKAERQVVAGMKYFITVRLAKSTCKKNSTNEVCSIHTDPEKARPYQCKFTVWSRPWISDIQLVEERC</sequence>
<dbReference type="GO" id="GO:0004869">
    <property type="term" value="F:cysteine-type endopeptidase inhibitor activity"/>
    <property type="evidence" value="ECO:0007669"/>
    <property type="project" value="InterPro"/>
</dbReference>
<dbReference type="Ensembl" id="ENSSPAT00000015182.1">
    <property type="protein sequence ID" value="ENSSPAP00000014939.1"/>
    <property type="gene ID" value="ENSSPAG00000011270.1"/>
</dbReference>
<dbReference type="AlphaFoldDB" id="A0A3B5AAK1"/>
<dbReference type="Proteomes" id="UP000694891">
    <property type="component" value="Unplaced"/>
</dbReference>
<dbReference type="STRING" id="144197.ENSSPAP00000014939"/>
<dbReference type="InterPro" id="IPR000010">
    <property type="entry name" value="Cystatin_dom"/>
</dbReference>
<comment type="similarity">
    <text evidence="1">Belongs to the cystatin family.</text>
</comment>
<evidence type="ECO:0000256" key="1">
    <source>
        <dbReference type="ARBA" id="ARBA00009403"/>
    </source>
</evidence>
<gene>
    <name evidence="6" type="primary">LOC103358489</name>
</gene>
<dbReference type="InterPro" id="IPR046350">
    <property type="entry name" value="Cystatin_sf"/>
</dbReference>
<dbReference type="CDD" id="cd00042">
    <property type="entry name" value="CY"/>
    <property type="match status" value="1"/>
</dbReference>
<proteinExistence type="inferred from homology"/>
<evidence type="ECO:0000313" key="4">
    <source>
        <dbReference type="Ensembl" id="ENSSPAP00000014939.1"/>
    </source>
</evidence>
<evidence type="ECO:0000256" key="2">
    <source>
        <dbReference type="ARBA" id="ARBA00023157"/>
    </source>
</evidence>
<dbReference type="CTD" id="1471"/>
<evidence type="ECO:0000313" key="6">
    <source>
        <dbReference type="RefSeq" id="XP_008281710.1"/>
    </source>
</evidence>
<dbReference type="RefSeq" id="XP_008281710.1">
    <property type="nucleotide sequence ID" value="XM_008283488.1"/>
</dbReference>
<keyword evidence="2" id="KW-1015">Disulfide bond</keyword>
<accession>A0A3B5AAK1</accession>
<dbReference type="InterPro" id="IPR018073">
    <property type="entry name" value="Prot_inh_cystat_CS"/>
</dbReference>
<dbReference type="SUPFAM" id="SSF54403">
    <property type="entry name" value="Cystatin/monellin"/>
    <property type="match status" value="1"/>
</dbReference>
<dbReference type="OrthoDB" id="1908104at2759"/>
<protein>
    <submittedName>
        <fullName evidence="4 6">Cystatin-like</fullName>
    </submittedName>
</protein>
<dbReference type="PANTHER" id="PTHR46186">
    <property type="entry name" value="CYSTATIN"/>
    <property type="match status" value="1"/>
</dbReference>
<evidence type="ECO:0000259" key="3">
    <source>
        <dbReference type="SMART" id="SM00043"/>
    </source>
</evidence>
<dbReference type="PROSITE" id="PS00287">
    <property type="entry name" value="CYSTATIN"/>
    <property type="match status" value="1"/>
</dbReference>
<dbReference type="Pfam" id="PF00031">
    <property type="entry name" value="Cystatin"/>
    <property type="match status" value="1"/>
</dbReference>
<dbReference type="SMART" id="SM00043">
    <property type="entry name" value="CY"/>
    <property type="match status" value="1"/>
</dbReference>
<dbReference type="GO" id="GO:0005737">
    <property type="term" value="C:cytoplasm"/>
    <property type="evidence" value="ECO:0007669"/>
    <property type="project" value="TreeGrafter"/>
</dbReference>
<feature type="domain" description="Cystatin" evidence="3">
    <location>
        <begin position="27"/>
        <end position="133"/>
    </location>
</feature>
<reference evidence="4" key="1">
    <citation type="submission" date="2023-09" db="UniProtKB">
        <authorList>
            <consortium name="Ensembl"/>
        </authorList>
    </citation>
    <scope>IDENTIFICATION</scope>
</reference>
<name>A0A3B5AAK1_9TELE</name>
<dbReference type="GO" id="GO:0031982">
    <property type="term" value="C:vesicle"/>
    <property type="evidence" value="ECO:0007669"/>
    <property type="project" value="TreeGrafter"/>
</dbReference>
<dbReference type="FunFam" id="3.10.450.10:FF:000004">
    <property type="entry name" value="Cystatin C"/>
    <property type="match status" value="1"/>
</dbReference>
<evidence type="ECO:0000313" key="5">
    <source>
        <dbReference type="Proteomes" id="UP000694891"/>
    </source>
</evidence>
<reference evidence="6" key="2">
    <citation type="submission" date="2025-04" db="UniProtKB">
        <authorList>
            <consortium name="RefSeq"/>
        </authorList>
    </citation>
    <scope>IDENTIFICATION</scope>
</reference>
<dbReference type="GO" id="GO:0005615">
    <property type="term" value="C:extracellular space"/>
    <property type="evidence" value="ECO:0007669"/>
    <property type="project" value="TreeGrafter"/>
</dbReference>
<dbReference type="Gene3D" id="3.10.450.10">
    <property type="match status" value="1"/>
</dbReference>